<protein>
    <submittedName>
        <fullName evidence="1">Uncharacterized protein</fullName>
    </submittedName>
</protein>
<dbReference type="OrthoDB" id="9977189at2"/>
<dbReference type="AlphaFoldDB" id="A0A0S4M1V7"/>
<dbReference type="Proteomes" id="UP000198651">
    <property type="component" value="Chromosome I"/>
</dbReference>
<accession>A0A0S4M1V7</accession>
<organism evidence="1 2">
    <name type="scientific">Candidatus Ichthyocystis hellenicum</name>
    <dbReference type="NCBI Taxonomy" id="1561003"/>
    <lineage>
        <taxon>Bacteria</taxon>
        <taxon>Pseudomonadati</taxon>
        <taxon>Pseudomonadota</taxon>
        <taxon>Betaproteobacteria</taxon>
        <taxon>Burkholderiales</taxon>
        <taxon>Candidatus Ichthyocystis</taxon>
    </lineage>
</organism>
<evidence type="ECO:0000313" key="2">
    <source>
        <dbReference type="Proteomes" id="UP000198651"/>
    </source>
</evidence>
<keyword evidence="2" id="KW-1185">Reference proteome</keyword>
<reference evidence="2" key="1">
    <citation type="submission" date="2015-11" db="EMBL/GenBank/DDBJ databases">
        <authorList>
            <person name="Seth-Smith H.M.B."/>
        </authorList>
    </citation>
    <scope>NUCLEOTIDE SEQUENCE [LARGE SCALE GENOMIC DNA]</scope>
    <source>
        <strain evidence="2">2013Ark11</strain>
    </source>
</reference>
<sequence length="1224" mass="140607">MYNISALGNIHIHQDDYSKFSVEIACQSSSLLPVTGSVDSFVLDFAETNHSTDISSNQLLRYLCAGYGYNTNIENISEVCDDSFLQKYSSECGYKFTDNFLSVMNDIKIDFVDKVDSVLIALPSSFSFFLKDVEHCGKNVEHHNKNIIYLINKACYSFSRAAYRLRSKCIDVLQLSIIPLTIRSIFDSMIVDGSSERKMTYPEMERLFLYFVTTLEKFIMVRIMKHWRDFCNENNGLFIDRYNPFECAYRFYRISVPTIDCPAAFNDKFSECISFMAIAKIDIMMGDFFSKLDDELKKIVSSKCFCICTYSDNVVSDLEKLREKYLDLVKEEFDKKIIEERVKENINSFLKKVLIWGKVALAETNKVLIDKIIVDKRRLLADASTNNLYKIIDGFKKGFSLSKRRSSLRGERYLRAMAGKWKLRLHPEDSSEFLSIKRRFYDNYKKVVNSKFCSMLKEGCKLLDGTTISAVDWDKISKNLFPVAQETVRCLVDLEHSELSRLLSNARVIENIDMSNNFYIDIRKITPEEIDRLLNISVNSVHKKNRDLFNLVWKKLISKNKKNSMSTDIDFCPESISSENVMPISVSPIINSVDVGGPSFTTHSIQSDMPVVATMPIEFLGKRDKIIDRWGLNLHPDDDKLISFIRRKFSSNIKDHVTMLFYGMLKDRTVLPSGIILSDYSWPFISHDLSEVAIDSVGPIVDKQYAELDTVLSKARIIDIGENSDSLGTIRKVTDDEKEKIMSHARCLISKRLSVSIRSSWLSVVNKSSIEIGYGYREKPKDVFVGVREGSWGVKLRYIDNVSILRARRKFSSKIKCVVHDKFSSMLKNKHEFGDGTFIGASAWFRVSKKLVPIASEEVCPILKDQLEELEKIISKSRVVVGLVDREITDEEKHTVLKNVMNLAYHSLKVSFRKVWDNVISSSVTDSADVVDHAENYVSGVDCIDEVASSSVNMLGVTEVDKRDSLTVRICHEDDYAILNVRRKFSFEICNFIRSKFSEITKGNRKLDDGTTIGIRPWRDISKKLLPIVWKEIYPIIERERKEIRLSLLKSRVDISSPSDYSATRVTREITDDERVIVMENIMKSVYKQVIRKFSQIWNKIVKLPLICLGDISDEYRSELDNIRLEFIGNFGLALNEVVYSSSSYSYGIVLQKSHDLFKEMGVINRVELLLSNVKIFDKQGGYRLIAVEESKCLLKEFMDMIDTDRECLIKKRTSTLKDTFSIA</sequence>
<proteinExistence type="predicted"/>
<evidence type="ECO:0000313" key="1">
    <source>
        <dbReference type="EMBL" id="CUT17678.1"/>
    </source>
</evidence>
<dbReference type="EMBL" id="LN906597">
    <property type="protein sequence ID" value="CUT17678.1"/>
    <property type="molecule type" value="Genomic_DNA"/>
</dbReference>
<gene>
    <name evidence="1" type="ORF">Ark11_0855</name>
</gene>
<name>A0A0S4M1V7_9BURK</name>
<dbReference type="RefSeq" id="WP_141663205.1">
    <property type="nucleotide sequence ID" value="NZ_LN906597.1"/>
</dbReference>